<dbReference type="InterPro" id="IPR000847">
    <property type="entry name" value="LysR_HTH_N"/>
</dbReference>
<dbReference type="Pfam" id="PF00126">
    <property type="entry name" value="HTH_1"/>
    <property type="match status" value="1"/>
</dbReference>
<evidence type="ECO:0000313" key="7">
    <source>
        <dbReference type="Proteomes" id="UP000198233"/>
    </source>
</evidence>
<dbReference type="PANTHER" id="PTHR30346">
    <property type="entry name" value="TRANSCRIPTIONAL DUAL REGULATOR HCAR-RELATED"/>
    <property type="match status" value="1"/>
</dbReference>
<dbReference type="GO" id="GO:0003700">
    <property type="term" value="F:DNA-binding transcription factor activity"/>
    <property type="evidence" value="ECO:0007669"/>
    <property type="project" value="InterPro"/>
</dbReference>
<organism evidence="6 7">
    <name type="scientific">Shewanella marisflavi</name>
    <dbReference type="NCBI Taxonomy" id="260364"/>
    <lineage>
        <taxon>Bacteria</taxon>
        <taxon>Pseudomonadati</taxon>
        <taxon>Pseudomonadota</taxon>
        <taxon>Gammaproteobacteria</taxon>
        <taxon>Alteromonadales</taxon>
        <taxon>Shewanellaceae</taxon>
        <taxon>Shewanella</taxon>
    </lineage>
</organism>
<evidence type="ECO:0000256" key="1">
    <source>
        <dbReference type="ARBA" id="ARBA00009437"/>
    </source>
</evidence>
<gene>
    <name evidence="6" type="ORF">CFF01_14905</name>
</gene>
<sequence>MLRYFYELAQTEHFGKAASNLNITNSPLSSQIKELEGLLGVKLLTRNSRNVSLTTAGGVLKLECDHLFRSFDHAMLKVQHADRKQSQQIKLGIVSSAFWAGLGDMVKGFNHAYPDYSIDMLEMSPRMQKQAILDKSIDIGIVRFADALDIHPLSSKPLTNERFVVAMAQDHPLSASSQLSLPELRSQNFTFMRRENSASASLIINECSQAGFVPEVAKEFVEPTSLMAYVAISQSVAIVPSSFTAHQWDGIEFVPLKEKIPASLCAIFDPRAMSDAAKLLVDSMAH</sequence>
<evidence type="ECO:0000313" key="6">
    <source>
        <dbReference type="EMBL" id="ASJ98698.1"/>
    </source>
</evidence>
<keyword evidence="3" id="KW-0238">DNA-binding</keyword>
<reference evidence="6 7" key="1">
    <citation type="submission" date="2017-06" db="EMBL/GenBank/DDBJ databases">
        <title>Complete genome sequence of Shewanella marisflavi EP1 associated with anaerobic 2,4-dinitrotoluene reduction and salt tolerance.</title>
        <authorList>
            <person name="Huang J."/>
        </authorList>
    </citation>
    <scope>NUCLEOTIDE SEQUENCE [LARGE SCALE GENOMIC DNA]</scope>
    <source>
        <strain evidence="6 7">EP1</strain>
    </source>
</reference>
<evidence type="ECO:0000256" key="2">
    <source>
        <dbReference type="ARBA" id="ARBA00023015"/>
    </source>
</evidence>
<keyword evidence="4" id="KW-0804">Transcription</keyword>
<dbReference type="PRINTS" id="PR00039">
    <property type="entry name" value="HTHLYSR"/>
</dbReference>
<proteinExistence type="inferred from homology"/>
<comment type="similarity">
    <text evidence="1">Belongs to the LysR transcriptional regulatory family.</text>
</comment>
<evidence type="ECO:0000256" key="3">
    <source>
        <dbReference type="ARBA" id="ARBA00023125"/>
    </source>
</evidence>
<dbReference type="Gene3D" id="3.40.190.10">
    <property type="entry name" value="Periplasmic binding protein-like II"/>
    <property type="match status" value="2"/>
</dbReference>
<dbReference type="InterPro" id="IPR036390">
    <property type="entry name" value="WH_DNA-bd_sf"/>
</dbReference>
<dbReference type="PANTHER" id="PTHR30346:SF27">
    <property type="entry name" value="HTH-TYPE TRANSCRIPTIONAL REGULATOR XAPR"/>
    <property type="match status" value="1"/>
</dbReference>
<dbReference type="EMBL" id="CP022272">
    <property type="protein sequence ID" value="ASJ98698.1"/>
    <property type="molecule type" value="Genomic_DNA"/>
</dbReference>
<dbReference type="PROSITE" id="PS50931">
    <property type="entry name" value="HTH_LYSR"/>
    <property type="match status" value="1"/>
</dbReference>
<accession>A0AAC9U3M8</accession>
<protein>
    <submittedName>
        <fullName evidence="6">LysR family transcriptional regulator</fullName>
    </submittedName>
</protein>
<dbReference type="InterPro" id="IPR036388">
    <property type="entry name" value="WH-like_DNA-bd_sf"/>
</dbReference>
<dbReference type="InterPro" id="IPR005119">
    <property type="entry name" value="LysR_subst-bd"/>
</dbReference>
<dbReference type="Gene3D" id="1.10.10.10">
    <property type="entry name" value="Winged helix-like DNA-binding domain superfamily/Winged helix DNA-binding domain"/>
    <property type="match status" value="1"/>
</dbReference>
<evidence type="ECO:0000259" key="5">
    <source>
        <dbReference type="PROSITE" id="PS50931"/>
    </source>
</evidence>
<dbReference type="GO" id="GO:0003677">
    <property type="term" value="F:DNA binding"/>
    <property type="evidence" value="ECO:0007669"/>
    <property type="project" value="UniProtKB-KW"/>
</dbReference>
<dbReference type="AlphaFoldDB" id="A0AAC9U3M8"/>
<feature type="domain" description="HTH lysR-type" evidence="5">
    <location>
        <begin position="1"/>
        <end position="54"/>
    </location>
</feature>
<dbReference type="GO" id="GO:0032993">
    <property type="term" value="C:protein-DNA complex"/>
    <property type="evidence" value="ECO:0007669"/>
    <property type="project" value="TreeGrafter"/>
</dbReference>
<name>A0AAC9U3M8_9GAMM</name>
<dbReference type="SUPFAM" id="SSF53850">
    <property type="entry name" value="Periplasmic binding protein-like II"/>
    <property type="match status" value="1"/>
</dbReference>
<dbReference type="FunFam" id="1.10.10.10:FF:000001">
    <property type="entry name" value="LysR family transcriptional regulator"/>
    <property type="match status" value="1"/>
</dbReference>
<keyword evidence="2" id="KW-0805">Transcription regulation</keyword>
<dbReference type="Pfam" id="PF03466">
    <property type="entry name" value="LysR_substrate"/>
    <property type="match status" value="1"/>
</dbReference>
<dbReference type="Proteomes" id="UP000198233">
    <property type="component" value="Chromosome"/>
</dbReference>
<dbReference type="SUPFAM" id="SSF46785">
    <property type="entry name" value="Winged helix' DNA-binding domain"/>
    <property type="match status" value="1"/>
</dbReference>
<dbReference type="KEGG" id="smav:CFF01_14905"/>
<evidence type="ECO:0000256" key="4">
    <source>
        <dbReference type="ARBA" id="ARBA00023163"/>
    </source>
</evidence>